<dbReference type="Pfam" id="PF00034">
    <property type="entry name" value="Cytochrom_C"/>
    <property type="match status" value="1"/>
</dbReference>
<keyword evidence="5 6" id="KW-0408">Iron</keyword>
<dbReference type="InterPro" id="IPR009056">
    <property type="entry name" value="Cyt_c-like_dom"/>
</dbReference>
<sequence length="122" mass="12581">MAGIAKGLSDGDITALAEYLAAQPSVLAPRPPAPQGFAARGLYSSCSSCHGASAEGFDSLGAPRLAGQHSGYLKAQLLKFRQGLRGTHPDDANGAQMRAMAVAIPNDATLDTLVQYIGQQGR</sequence>
<dbReference type="AlphaFoldDB" id="A0A1N6NPC4"/>
<dbReference type="SUPFAM" id="SSF46626">
    <property type="entry name" value="Cytochrome c"/>
    <property type="match status" value="1"/>
</dbReference>
<evidence type="ECO:0000256" key="6">
    <source>
        <dbReference type="PROSITE-ProRule" id="PRU00433"/>
    </source>
</evidence>
<accession>A0A1N6NPC4</accession>
<dbReference type="Gene3D" id="1.10.760.10">
    <property type="entry name" value="Cytochrome c-like domain"/>
    <property type="match status" value="1"/>
</dbReference>
<dbReference type="PANTHER" id="PTHR33751">
    <property type="entry name" value="CBB3-TYPE CYTOCHROME C OXIDASE SUBUNIT FIXP"/>
    <property type="match status" value="1"/>
</dbReference>
<evidence type="ECO:0000256" key="4">
    <source>
        <dbReference type="ARBA" id="ARBA00022982"/>
    </source>
</evidence>
<evidence type="ECO:0000256" key="2">
    <source>
        <dbReference type="ARBA" id="ARBA00022617"/>
    </source>
</evidence>
<dbReference type="PANTHER" id="PTHR33751:SF9">
    <property type="entry name" value="CYTOCHROME C4"/>
    <property type="match status" value="1"/>
</dbReference>
<keyword evidence="2 6" id="KW-0349">Heme</keyword>
<dbReference type="PROSITE" id="PS51007">
    <property type="entry name" value="CYTC"/>
    <property type="match status" value="1"/>
</dbReference>
<evidence type="ECO:0000256" key="3">
    <source>
        <dbReference type="ARBA" id="ARBA00022723"/>
    </source>
</evidence>
<proteinExistence type="predicted"/>
<dbReference type="EMBL" id="FTMP01000001">
    <property type="protein sequence ID" value="SIP93862.1"/>
    <property type="molecule type" value="Genomic_DNA"/>
</dbReference>
<reference evidence="8 9" key="1">
    <citation type="submission" date="2017-01" db="EMBL/GenBank/DDBJ databases">
        <authorList>
            <person name="Mah S.A."/>
            <person name="Swanson W.J."/>
            <person name="Moy G.W."/>
            <person name="Vacquier V.D."/>
        </authorList>
    </citation>
    <scope>NUCLEOTIDE SEQUENCE [LARGE SCALE GENOMIC DNA]</scope>
    <source>
        <strain evidence="8 9">RU36E</strain>
    </source>
</reference>
<name>A0A1N6NPC4_AQUAC</name>
<evidence type="ECO:0000313" key="9">
    <source>
        <dbReference type="Proteomes" id="UP000185841"/>
    </source>
</evidence>
<organism evidence="8 9">
    <name type="scientific">Aquipseudomonas alcaligenes</name>
    <name type="common">Pseudomonas alcaligenes</name>
    <dbReference type="NCBI Taxonomy" id="43263"/>
    <lineage>
        <taxon>Bacteria</taxon>
        <taxon>Pseudomonadati</taxon>
        <taxon>Pseudomonadota</taxon>
        <taxon>Gammaproteobacteria</taxon>
        <taxon>Pseudomonadales</taxon>
        <taxon>Pseudomonadaceae</taxon>
        <taxon>Aquipseudomonas</taxon>
    </lineage>
</organism>
<dbReference type="InterPro" id="IPR036909">
    <property type="entry name" value="Cyt_c-like_dom_sf"/>
</dbReference>
<dbReference type="GO" id="GO:0020037">
    <property type="term" value="F:heme binding"/>
    <property type="evidence" value="ECO:0007669"/>
    <property type="project" value="InterPro"/>
</dbReference>
<evidence type="ECO:0000259" key="7">
    <source>
        <dbReference type="PROSITE" id="PS51007"/>
    </source>
</evidence>
<dbReference type="InterPro" id="IPR050597">
    <property type="entry name" value="Cytochrome_c_Oxidase_Subunit"/>
</dbReference>
<keyword evidence="3 6" id="KW-0479">Metal-binding</keyword>
<feature type="domain" description="Cytochrome c" evidence="7">
    <location>
        <begin position="31"/>
        <end position="121"/>
    </location>
</feature>
<keyword evidence="1" id="KW-0813">Transport</keyword>
<dbReference type="GO" id="GO:0009055">
    <property type="term" value="F:electron transfer activity"/>
    <property type="evidence" value="ECO:0007669"/>
    <property type="project" value="InterPro"/>
</dbReference>
<dbReference type="Proteomes" id="UP000185841">
    <property type="component" value="Unassembled WGS sequence"/>
</dbReference>
<evidence type="ECO:0000313" key="8">
    <source>
        <dbReference type="EMBL" id="SIP93862.1"/>
    </source>
</evidence>
<dbReference type="GO" id="GO:0046872">
    <property type="term" value="F:metal ion binding"/>
    <property type="evidence" value="ECO:0007669"/>
    <property type="project" value="UniProtKB-KW"/>
</dbReference>
<keyword evidence="4" id="KW-0249">Electron transport</keyword>
<gene>
    <name evidence="8" type="ORF">SAMN05878282_101444</name>
</gene>
<evidence type="ECO:0000256" key="1">
    <source>
        <dbReference type="ARBA" id="ARBA00022448"/>
    </source>
</evidence>
<protein>
    <submittedName>
        <fullName evidence="8">Cytochrome c553</fullName>
    </submittedName>
</protein>
<evidence type="ECO:0000256" key="5">
    <source>
        <dbReference type="ARBA" id="ARBA00023004"/>
    </source>
</evidence>